<comment type="caution">
    <text evidence="1">The sequence shown here is derived from an EMBL/GenBank/DDBJ whole genome shotgun (WGS) entry which is preliminary data.</text>
</comment>
<accession>A0A9N9AT39</accession>
<name>A0A9N9AT39_9GLOM</name>
<evidence type="ECO:0000313" key="1">
    <source>
        <dbReference type="EMBL" id="CAG8540699.1"/>
    </source>
</evidence>
<dbReference type="Proteomes" id="UP000789759">
    <property type="component" value="Unassembled WGS sequence"/>
</dbReference>
<reference evidence="1" key="1">
    <citation type="submission" date="2021-06" db="EMBL/GenBank/DDBJ databases">
        <authorList>
            <person name="Kallberg Y."/>
            <person name="Tangrot J."/>
            <person name="Rosling A."/>
        </authorList>
    </citation>
    <scope>NUCLEOTIDE SEQUENCE</scope>
    <source>
        <strain evidence="1">FL966</strain>
    </source>
</reference>
<dbReference type="OrthoDB" id="2397339at2759"/>
<dbReference type="AlphaFoldDB" id="A0A9N9AT39"/>
<evidence type="ECO:0000313" key="2">
    <source>
        <dbReference type="Proteomes" id="UP000789759"/>
    </source>
</evidence>
<proteinExistence type="predicted"/>
<dbReference type="EMBL" id="CAJVQA010002222">
    <property type="protein sequence ID" value="CAG8540699.1"/>
    <property type="molecule type" value="Genomic_DNA"/>
</dbReference>
<organism evidence="1 2">
    <name type="scientific">Cetraspora pellucida</name>
    <dbReference type="NCBI Taxonomy" id="1433469"/>
    <lineage>
        <taxon>Eukaryota</taxon>
        <taxon>Fungi</taxon>
        <taxon>Fungi incertae sedis</taxon>
        <taxon>Mucoromycota</taxon>
        <taxon>Glomeromycotina</taxon>
        <taxon>Glomeromycetes</taxon>
        <taxon>Diversisporales</taxon>
        <taxon>Gigasporaceae</taxon>
        <taxon>Cetraspora</taxon>
    </lineage>
</organism>
<gene>
    <name evidence="1" type="ORF">CPELLU_LOCUS4284</name>
</gene>
<sequence length="206" mass="24274">MLGDNFGLDSPMAVSPLLGQKDPQFYESRIQKKCIIESSDKSDKRQKSTTKKSEPSTLKKLIKELKDDNVNKDLIFASQLSEDSYTYLYKEIVKAKVDNDIASQKVLNYYFEFGRKLSDRLNYYKNEKKYQDRKAQSKVDKEVKEQLPKEINDTTRWKQTERARKIYKLFIKIGVDKMQQVKSYSALRISKLSWESIDYITENFKS</sequence>
<keyword evidence="2" id="KW-1185">Reference proteome</keyword>
<protein>
    <submittedName>
        <fullName evidence="1">12115_t:CDS:1</fullName>
    </submittedName>
</protein>